<dbReference type="InterPro" id="IPR012162">
    <property type="entry name" value="PNPase"/>
</dbReference>
<dbReference type="GO" id="GO:0004654">
    <property type="term" value="F:polyribonucleotide nucleotidyltransferase activity"/>
    <property type="evidence" value="ECO:0007669"/>
    <property type="project" value="InterPro"/>
</dbReference>
<dbReference type="InterPro" id="IPR015847">
    <property type="entry name" value="ExoRNase_PH_dom2"/>
</dbReference>
<comment type="caution">
    <text evidence="2">The sequence shown here is derived from an EMBL/GenBank/DDBJ whole genome shotgun (WGS) entry which is preliminary data.</text>
</comment>
<dbReference type="InterPro" id="IPR036345">
    <property type="entry name" value="ExoRNase_PH_dom2_sf"/>
</dbReference>
<dbReference type="InterPro" id="IPR027408">
    <property type="entry name" value="PNPase/RNase_PH_dom_sf"/>
</dbReference>
<gene>
    <name evidence="2" type="ORF">S03H2_55061</name>
</gene>
<proteinExistence type="predicted"/>
<sequence>MASVCGSTLSLMDAGVPIKAPVAGIAMGLVMGEDGKYVILTDIEGIEDANGDMDFKVAGTSQGITALQLDIKLKGMSIEILAEALSQAHHARLEILDKITQAISVTRAELSPSLPGSISTMAPKPSILVTFPV</sequence>
<reference evidence="2" key="1">
    <citation type="journal article" date="2014" name="Front. Microbiol.">
        <title>High frequency of phylogenetically diverse reductive dehalogenase-homologous genes in deep subseafloor sedimentary metagenomes.</title>
        <authorList>
            <person name="Kawai M."/>
            <person name="Futagami T."/>
            <person name="Toyoda A."/>
            <person name="Takaki Y."/>
            <person name="Nishi S."/>
            <person name="Hori S."/>
            <person name="Arai W."/>
            <person name="Tsubouchi T."/>
            <person name="Morono Y."/>
            <person name="Uchiyama I."/>
            <person name="Ito T."/>
            <person name="Fujiyama A."/>
            <person name="Inagaki F."/>
            <person name="Takami H."/>
        </authorList>
    </citation>
    <scope>NUCLEOTIDE SEQUENCE</scope>
    <source>
        <strain evidence="2">Expedition CK06-06</strain>
    </source>
</reference>
<evidence type="ECO:0000313" key="2">
    <source>
        <dbReference type="EMBL" id="GAH71728.1"/>
    </source>
</evidence>
<dbReference type="PANTHER" id="PTHR11252:SF0">
    <property type="entry name" value="POLYRIBONUCLEOTIDE NUCLEOTIDYLTRANSFERASE 1, MITOCHONDRIAL"/>
    <property type="match status" value="1"/>
</dbReference>
<name>X1JPK4_9ZZZZ</name>
<dbReference type="SUPFAM" id="SSF55666">
    <property type="entry name" value="Ribonuclease PH domain 2-like"/>
    <property type="match status" value="1"/>
</dbReference>
<evidence type="ECO:0000259" key="1">
    <source>
        <dbReference type="Pfam" id="PF03725"/>
    </source>
</evidence>
<dbReference type="EMBL" id="BARU01035147">
    <property type="protein sequence ID" value="GAH71728.1"/>
    <property type="molecule type" value="Genomic_DNA"/>
</dbReference>
<dbReference type="GO" id="GO:0000175">
    <property type="term" value="F:3'-5'-RNA exonuclease activity"/>
    <property type="evidence" value="ECO:0007669"/>
    <property type="project" value="TreeGrafter"/>
</dbReference>
<protein>
    <recommendedName>
        <fullName evidence="1">Exoribonuclease phosphorolytic domain-containing protein</fullName>
    </recommendedName>
</protein>
<dbReference type="GO" id="GO:0006402">
    <property type="term" value="P:mRNA catabolic process"/>
    <property type="evidence" value="ECO:0007669"/>
    <property type="project" value="InterPro"/>
</dbReference>
<dbReference type="Pfam" id="PF03725">
    <property type="entry name" value="RNase_PH_C"/>
    <property type="match status" value="1"/>
</dbReference>
<dbReference type="GO" id="GO:0003723">
    <property type="term" value="F:RNA binding"/>
    <property type="evidence" value="ECO:0007669"/>
    <property type="project" value="InterPro"/>
</dbReference>
<feature type="domain" description="Exoribonuclease phosphorolytic" evidence="1">
    <location>
        <begin position="21"/>
        <end position="89"/>
    </location>
</feature>
<accession>X1JPK4</accession>
<dbReference type="PANTHER" id="PTHR11252">
    <property type="entry name" value="POLYRIBONUCLEOTIDE NUCLEOTIDYLTRANSFERASE"/>
    <property type="match status" value="1"/>
</dbReference>
<dbReference type="GO" id="GO:0005829">
    <property type="term" value="C:cytosol"/>
    <property type="evidence" value="ECO:0007669"/>
    <property type="project" value="TreeGrafter"/>
</dbReference>
<organism evidence="2">
    <name type="scientific">marine sediment metagenome</name>
    <dbReference type="NCBI Taxonomy" id="412755"/>
    <lineage>
        <taxon>unclassified sequences</taxon>
        <taxon>metagenomes</taxon>
        <taxon>ecological metagenomes</taxon>
    </lineage>
</organism>
<dbReference type="AlphaFoldDB" id="X1JPK4"/>
<dbReference type="Gene3D" id="3.30.230.70">
    <property type="entry name" value="GHMP Kinase, N-terminal domain"/>
    <property type="match status" value="1"/>
</dbReference>